<dbReference type="Proteomes" id="UP001583177">
    <property type="component" value="Unassembled WGS sequence"/>
</dbReference>
<dbReference type="SUPFAM" id="SSF53474">
    <property type="entry name" value="alpha/beta-Hydrolases"/>
    <property type="match status" value="1"/>
</dbReference>
<keyword evidence="3" id="KW-1185">Reference proteome</keyword>
<feature type="domain" description="AB hydrolase-1" evidence="1">
    <location>
        <begin position="13"/>
        <end position="256"/>
    </location>
</feature>
<evidence type="ECO:0000259" key="1">
    <source>
        <dbReference type="Pfam" id="PF12697"/>
    </source>
</evidence>
<dbReference type="InterPro" id="IPR029058">
    <property type="entry name" value="AB_hydrolase_fold"/>
</dbReference>
<evidence type="ECO:0000313" key="2">
    <source>
        <dbReference type="EMBL" id="KAL1858012.1"/>
    </source>
</evidence>
<sequence>MASTTSSSSKPAIIIVHGAWSLPSPFYEPLKQQLEGLGYECYLPHLRTSGGDSGDSDVRGQTWEADVKVILDTAQPLFDRGREVVIVAHSYGGIPAGAATSGNGVADRAREGKPGGFRQIIYVAAFAIPAADMDLLTVFGGQWPPWADFAPAYSKNHAIKLKEDAKQVLFSDVQGSPEELERYWAGVVSHSQDAFEKPVTFSAADITIPKSYLVCTQDQCVPGPLQEHLAQSLGFKAEKIDAGHFPFLSQPDKCLDILKTMII</sequence>
<reference evidence="2 3" key="1">
    <citation type="journal article" date="2024" name="IMA Fungus">
        <title>IMA Genome - F19 : A genome assembly and annotation guide to empower mycologists, including annotated draft genome sequences of Ceratocystis pirilliformis, Diaporthe australafricana, Fusarium ophioides, Paecilomyces lecythidis, and Sporothrix stenoceras.</title>
        <authorList>
            <person name="Aylward J."/>
            <person name="Wilson A.M."/>
            <person name="Visagie C.M."/>
            <person name="Spraker J."/>
            <person name="Barnes I."/>
            <person name="Buitendag C."/>
            <person name="Ceriani C."/>
            <person name="Del Mar Angel L."/>
            <person name="du Plessis D."/>
            <person name="Fuchs T."/>
            <person name="Gasser K."/>
            <person name="Kramer D."/>
            <person name="Li W."/>
            <person name="Munsamy K."/>
            <person name="Piso A."/>
            <person name="Price J.L."/>
            <person name="Sonnekus B."/>
            <person name="Thomas C."/>
            <person name="van der Nest A."/>
            <person name="van Dijk A."/>
            <person name="van Heerden A."/>
            <person name="van Vuuren N."/>
            <person name="Yilmaz N."/>
            <person name="Duong T.A."/>
            <person name="van der Merwe N.A."/>
            <person name="Wingfield M.J."/>
            <person name="Wingfield B.D."/>
        </authorList>
    </citation>
    <scope>NUCLEOTIDE SEQUENCE [LARGE SCALE GENOMIC DNA]</scope>
    <source>
        <strain evidence="2 3">CMW 18300</strain>
    </source>
</reference>
<protein>
    <recommendedName>
        <fullName evidence="1">AB hydrolase-1 domain-containing protein</fullName>
    </recommendedName>
</protein>
<name>A0ABR3WBM5_9PEZI</name>
<gene>
    <name evidence="2" type="ORF">Daus18300_010124</name>
</gene>
<dbReference type="InterPro" id="IPR000073">
    <property type="entry name" value="AB_hydrolase_1"/>
</dbReference>
<dbReference type="EMBL" id="JAWRVE010000109">
    <property type="protein sequence ID" value="KAL1858012.1"/>
    <property type="molecule type" value="Genomic_DNA"/>
</dbReference>
<proteinExistence type="predicted"/>
<dbReference type="InterPro" id="IPR052897">
    <property type="entry name" value="Sec-Metab_Biosynth_Hydrolase"/>
</dbReference>
<dbReference type="PANTHER" id="PTHR37017">
    <property type="entry name" value="AB HYDROLASE-1 DOMAIN-CONTAINING PROTEIN-RELATED"/>
    <property type="match status" value="1"/>
</dbReference>
<comment type="caution">
    <text evidence="2">The sequence shown here is derived from an EMBL/GenBank/DDBJ whole genome shotgun (WGS) entry which is preliminary data.</text>
</comment>
<dbReference type="Gene3D" id="3.40.50.1820">
    <property type="entry name" value="alpha/beta hydrolase"/>
    <property type="match status" value="1"/>
</dbReference>
<evidence type="ECO:0000313" key="3">
    <source>
        <dbReference type="Proteomes" id="UP001583177"/>
    </source>
</evidence>
<dbReference type="PANTHER" id="PTHR37017:SF13">
    <property type="entry name" value="AB HYDROLASE-1 DOMAIN-CONTAINING PROTEIN"/>
    <property type="match status" value="1"/>
</dbReference>
<dbReference type="Pfam" id="PF12697">
    <property type="entry name" value="Abhydrolase_6"/>
    <property type="match status" value="1"/>
</dbReference>
<organism evidence="2 3">
    <name type="scientific">Diaporthe australafricana</name>
    <dbReference type="NCBI Taxonomy" id="127596"/>
    <lineage>
        <taxon>Eukaryota</taxon>
        <taxon>Fungi</taxon>
        <taxon>Dikarya</taxon>
        <taxon>Ascomycota</taxon>
        <taxon>Pezizomycotina</taxon>
        <taxon>Sordariomycetes</taxon>
        <taxon>Sordariomycetidae</taxon>
        <taxon>Diaporthales</taxon>
        <taxon>Diaporthaceae</taxon>
        <taxon>Diaporthe</taxon>
    </lineage>
</organism>
<accession>A0ABR3WBM5</accession>